<reference evidence="1" key="1">
    <citation type="submission" date="2018-10" db="EMBL/GenBank/DDBJ databases">
        <title>Hidden diversity of soil giant viruses.</title>
        <authorList>
            <person name="Schulz F."/>
            <person name="Alteio L."/>
            <person name="Goudeau D."/>
            <person name="Ryan E.M."/>
            <person name="Malmstrom R.R."/>
            <person name="Blanchard J."/>
            <person name="Woyke T."/>
        </authorList>
    </citation>
    <scope>NUCLEOTIDE SEQUENCE</scope>
    <source>
        <strain evidence="1">TEV1</strain>
    </source>
</reference>
<protein>
    <recommendedName>
        <fullName evidence="2">DNase I-like protein</fullName>
    </recommendedName>
</protein>
<name>A0A3G4ZP26_9VIRU</name>
<sequence>MSKDNNNVIVFNEHKSELKLIIGNVGIDYFPAKIDVSSVKQYYDTEQQKFLDEKNYKQVYELDKLKESSILSSIDEQVSKNRRQNNSDKPASETINLCKIHDPYTEKYIENMYVDIYSLLIRNDIMFLSEMCEYSKKMDESIKNKILYKYYSDRNGRPLPKLLKVIVNTHENTDILYDPTMPEKTCAHDKECMKINESTISLQKIKIVLNGKEIYVVNIHYRIANVNDREYQFFINEFSLLIKELVKLNNVIIAGDMNLSASQAHRDKINGIIKENGLINFDLSKIYSKLNTYYTSMYDRSISKNMMICYKFDSQLMLQINFDELNDIDTINKLYYPSSSHFILPVKLIYKNNLVGGSIYYKKYSKYKLKYMLLMNRN</sequence>
<gene>
    <name evidence="1" type="ORF">Terrestrivirus10_19</name>
</gene>
<accession>A0A3G4ZP26</accession>
<evidence type="ECO:0008006" key="2">
    <source>
        <dbReference type="Google" id="ProtNLM"/>
    </source>
</evidence>
<evidence type="ECO:0000313" key="1">
    <source>
        <dbReference type="EMBL" id="AYV76635.1"/>
    </source>
</evidence>
<dbReference type="InterPro" id="IPR036691">
    <property type="entry name" value="Endo/exonu/phosph_ase_sf"/>
</dbReference>
<dbReference type="Gene3D" id="3.60.10.10">
    <property type="entry name" value="Endonuclease/exonuclease/phosphatase"/>
    <property type="match status" value="1"/>
</dbReference>
<organism evidence="1">
    <name type="scientific">Terrestrivirus sp</name>
    <dbReference type="NCBI Taxonomy" id="2487775"/>
    <lineage>
        <taxon>Viruses</taxon>
        <taxon>Varidnaviria</taxon>
        <taxon>Bamfordvirae</taxon>
        <taxon>Nucleocytoviricota</taxon>
        <taxon>Megaviricetes</taxon>
        <taxon>Imitervirales</taxon>
        <taxon>Mimiviridae</taxon>
        <taxon>Klosneuvirinae</taxon>
    </lineage>
</organism>
<dbReference type="EMBL" id="MK071988">
    <property type="protein sequence ID" value="AYV76635.1"/>
    <property type="molecule type" value="Genomic_DNA"/>
</dbReference>
<dbReference type="SUPFAM" id="SSF56219">
    <property type="entry name" value="DNase I-like"/>
    <property type="match status" value="1"/>
</dbReference>
<proteinExistence type="predicted"/>